<dbReference type="GO" id="GO:0008556">
    <property type="term" value="F:P-type potassium transmembrane transporter activity"/>
    <property type="evidence" value="ECO:0007669"/>
    <property type="project" value="InterPro"/>
</dbReference>
<gene>
    <name evidence="2" type="primary">kdpF</name>
    <name evidence="2" type="ORF">ACETAC_00925</name>
</gene>
<keyword evidence="1" id="KW-0472">Membrane</keyword>
<keyword evidence="3" id="KW-1185">Reference proteome</keyword>
<dbReference type="EMBL" id="CP060096">
    <property type="protein sequence ID" value="QSZ27523.1"/>
    <property type="molecule type" value="Genomic_DNA"/>
</dbReference>
<organism evidence="2 3">
    <name type="scientific">Aceticella autotrophica</name>
    <dbReference type="NCBI Taxonomy" id="2755338"/>
    <lineage>
        <taxon>Bacteria</taxon>
        <taxon>Bacillati</taxon>
        <taxon>Bacillota</taxon>
        <taxon>Clostridia</taxon>
        <taxon>Thermoanaerobacterales</taxon>
        <taxon>Thermoanaerobacteraceae</taxon>
        <taxon>Aceticella</taxon>
    </lineage>
</organism>
<sequence>MDIEFIVGGIIAVAMFIYLVYALFKAEDI</sequence>
<keyword evidence="1" id="KW-1133">Transmembrane helix</keyword>
<evidence type="ECO:0000256" key="1">
    <source>
        <dbReference type="SAM" id="Phobius"/>
    </source>
</evidence>
<accession>A0A975AW74</accession>
<evidence type="ECO:0000313" key="2">
    <source>
        <dbReference type="EMBL" id="QSZ27523.1"/>
    </source>
</evidence>
<feature type="transmembrane region" description="Helical" evidence="1">
    <location>
        <begin position="6"/>
        <end position="24"/>
    </location>
</feature>
<dbReference type="NCBIfam" id="TIGR02115">
    <property type="entry name" value="potass_kdpF"/>
    <property type="match status" value="1"/>
</dbReference>
<dbReference type="InterPro" id="IPR011726">
    <property type="entry name" value="KdpF"/>
</dbReference>
<dbReference type="KEGG" id="aaut:ACETAC_00925"/>
<evidence type="ECO:0000313" key="3">
    <source>
        <dbReference type="Proteomes" id="UP000671913"/>
    </source>
</evidence>
<name>A0A975AW74_9THEO</name>
<dbReference type="Pfam" id="PF09604">
    <property type="entry name" value="Potass_KdpF"/>
    <property type="match status" value="1"/>
</dbReference>
<protein>
    <submittedName>
        <fullName evidence="2">K(+)-transporting ATPase subunit F</fullName>
    </submittedName>
</protein>
<dbReference type="GO" id="GO:0005886">
    <property type="term" value="C:plasma membrane"/>
    <property type="evidence" value="ECO:0007669"/>
    <property type="project" value="InterPro"/>
</dbReference>
<keyword evidence="1" id="KW-0812">Transmembrane</keyword>
<proteinExistence type="predicted"/>
<reference evidence="2" key="1">
    <citation type="submission" date="2020-08" db="EMBL/GenBank/DDBJ databases">
        <title>Genomic insights into the carbon and energy metabolism of the first obligate autotrophic acetogenic bacterium Aceticella autotrophica gen. nov., sp. nov.</title>
        <authorList>
            <person name="Toshchakov S.V."/>
            <person name="Elcheninov A.G."/>
            <person name="Kublanov I.V."/>
            <person name="Frolov E.N."/>
            <person name="Lebedinsky A.V."/>
        </authorList>
    </citation>
    <scope>NUCLEOTIDE SEQUENCE</scope>
    <source>
        <strain evidence="2">3443-3Ac</strain>
    </source>
</reference>
<dbReference type="Proteomes" id="UP000671913">
    <property type="component" value="Chromosome"/>
</dbReference>
<dbReference type="AlphaFoldDB" id="A0A975AW74"/>